<protein>
    <submittedName>
        <fullName evidence="2">Amidohydrolase family protein</fullName>
    </submittedName>
</protein>
<dbReference type="OrthoDB" id="3514520at2"/>
<dbReference type="SUPFAM" id="SSF51338">
    <property type="entry name" value="Composite domain of metallo-dependent hydrolases"/>
    <property type="match status" value="1"/>
</dbReference>
<keyword evidence="2" id="KW-0378">Hydrolase</keyword>
<dbReference type="AlphaFoldDB" id="A0A5S4GV62"/>
<reference evidence="2 3" key="1">
    <citation type="submission" date="2019-05" db="EMBL/GenBank/DDBJ databases">
        <title>Draft genome sequence of Nonomuraea zeae DSM 100528.</title>
        <authorList>
            <person name="Saricaoglu S."/>
            <person name="Isik K."/>
        </authorList>
    </citation>
    <scope>NUCLEOTIDE SEQUENCE [LARGE SCALE GENOMIC DNA]</scope>
    <source>
        <strain evidence="2 3">DSM 100528</strain>
    </source>
</reference>
<dbReference type="RefSeq" id="WP_138689300.1">
    <property type="nucleotide sequence ID" value="NZ_JBHSAZ010000114.1"/>
</dbReference>
<evidence type="ECO:0000313" key="2">
    <source>
        <dbReference type="EMBL" id="TMR36848.1"/>
    </source>
</evidence>
<dbReference type="PANTHER" id="PTHR43135:SF3">
    <property type="entry name" value="ALPHA-D-RIBOSE 1-METHYLPHOSPHONATE 5-TRIPHOSPHATE DIPHOSPHATASE"/>
    <property type="match status" value="1"/>
</dbReference>
<dbReference type="PANTHER" id="PTHR43135">
    <property type="entry name" value="ALPHA-D-RIBOSE 1-METHYLPHOSPHONATE 5-TRIPHOSPHATE DIPHOSPHATASE"/>
    <property type="match status" value="1"/>
</dbReference>
<evidence type="ECO:0000259" key="1">
    <source>
        <dbReference type="Pfam" id="PF01979"/>
    </source>
</evidence>
<dbReference type="GO" id="GO:0016810">
    <property type="term" value="F:hydrolase activity, acting on carbon-nitrogen (but not peptide) bonds"/>
    <property type="evidence" value="ECO:0007669"/>
    <property type="project" value="InterPro"/>
</dbReference>
<dbReference type="Gene3D" id="2.30.40.10">
    <property type="entry name" value="Urease, subunit C, domain 1"/>
    <property type="match status" value="1"/>
</dbReference>
<sequence length="377" mass="39276">MLAIRARRLFDGRELQHDRVVLVEGGRVSAVVPASGGDRPGTVDLGDATLLPGLIDCHVHLAFDASPDAVAGLEPPGLVDRMRAAARQHLAAGVTTVRDLGDRDYLALRLGLGHDGPEVLASGPPITTPKGHCWFLGGEAAGEEAVRAAVRERARRGAHVVKMMVTGGELTPGTHAHLLQYGPGELAAAADEAHAHGLPIAGHAHSAEGIRHALEAGFDSIEHCTFFTEDSVAVDHGLVERLAAAGVVVSLTAGIRPAPGPLPPAIARRLPLMRETLRTLRAAGVTYVIGSDAGIGPPKPHGVLPYGMEMLVEAGYAPIDVLRAVTSVAARACRLDGRKGSVAPGFDADLVAVEGDPLADMSAVRRPVAVYRMGERV</sequence>
<dbReference type="EMBL" id="VCKX01000021">
    <property type="protein sequence ID" value="TMR36848.1"/>
    <property type="molecule type" value="Genomic_DNA"/>
</dbReference>
<comment type="caution">
    <text evidence="2">The sequence shown here is derived from an EMBL/GenBank/DDBJ whole genome shotgun (WGS) entry which is preliminary data.</text>
</comment>
<name>A0A5S4GV62_9ACTN</name>
<dbReference type="SUPFAM" id="SSF51556">
    <property type="entry name" value="Metallo-dependent hydrolases"/>
    <property type="match status" value="1"/>
</dbReference>
<dbReference type="Pfam" id="PF01979">
    <property type="entry name" value="Amidohydro_1"/>
    <property type="match status" value="1"/>
</dbReference>
<dbReference type="Gene3D" id="3.20.20.140">
    <property type="entry name" value="Metal-dependent hydrolases"/>
    <property type="match status" value="1"/>
</dbReference>
<dbReference type="InterPro" id="IPR011059">
    <property type="entry name" value="Metal-dep_hydrolase_composite"/>
</dbReference>
<dbReference type="InterPro" id="IPR032466">
    <property type="entry name" value="Metal_Hydrolase"/>
</dbReference>
<feature type="domain" description="Amidohydrolase-related" evidence="1">
    <location>
        <begin position="49"/>
        <end position="374"/>
    </location>
</feature>
<dbReference type="InterPro" id="IPR051781">
    <property type="entry name" value="Metallo-dep_Hydrolase"/>
</dbReference>
<dbReference type="InterPro" id="IPR006680">
    <property type="entry name" value="Amidohydro-rel"/>
</dbReference>
<gene>
    <name evidence="2" type="ORF">ETD85_09745</name>
</gene>
<proteinExistence type="predicted"/>
<dbReference type="Proteomes" id="UP000306628">
    <property type="component" value="Unassembled WGS sequence"/>
</dbReference>
<keyword evidence="3" id="KW-1185">Reference proteome</keyword>
<evidence type="ECO:0000313" key="3">
    <source>
        <dbReference type="Proteomes" id="UP000306628"/>
    </source>
</evidence>
<organism evidence="2 3">
    <name type="scientific">Nonomuraea zeae</name>
    <dbReference type="NCBI Taxonomy" id="1642303"/>
    <lineage>
        <taxon>Bacteria</taxon>
        <taxon>Bacillati</taxon>
        <taxon>Actinomycetota</taxon>
        <taxon>Actinomycetes</taxon>
        <taxon>Streptosporangiales</taxon>
        <taxon>Streptosporangiaceae</taxon>
        <taxon>Nonomuraea</taxon>
    </lineage>
</organism>
<accession>A0A5S4GV62</accession>